<gene>
    <name evidence="8" type="ORF">MTBBW1_750010</name>
</gene>
<evidence type="ECO:0000313" key="9">
    <source>
        <dbReference type="Proteomes" id="UP000191931"/>
    </source>
</evidence>
<protein>
    <submittedName>
        <fullName evidence="8">Putative methyl-accepting chemotaxis citrate transducer (Citrate chemorecitrate transducer protein)</fullName>
    </submittedName>
</protein>
<dbReference type="STRING" id="1246637.MTBBW1_750010"/>
<dbReference type="PANTHER" id="PTHR32089">
    <property type="entry name" value="METHYL-ACCEPTING CHEMOTAXIS PROTEIN MCPB"/>
    <property type="match status" value="1"/>
</dbReference>
<dbReference type="GO" id="GO:0016020">
    <property type="term" value="C:membrane"/>
    <property type="evidence" value="ECO:0007669"/>
    <property type="project" value="InterPro"/>
</dbReference>
<dbReference type="Pfam" id="PF00015">
    <property type="entry name" value="MCPsignal"/>
    <property type="match status" value="1"/>
</dbReference>
<keyword evidence="6" id="KW-0472">Membrane</keyword>
<dbReference type="PANTHER" id="PTHR32089:SF112">
    <property type="entry name" value="LYSOZYME-LIKE PROTEIN-RELATED"/>
    <property type="match status" value="1"/>
</dbReference>
<feature type="region of interest" description="Disordered" evidence="5">
    <location>
        <begin position="634"/>
        <end position="675"/>
    </location>
</feature>
<dbReference type="InterPro" id="IPR004090">
    <property type="entry name" value="Chemotax_Me-accpt_rcpt"/>
</dbReference>
<evidence type="ECO:0000256" key="3">
    <source>
        <dbReference type="PROSITE-ProRule" id="PRU00284"/>
    </source>
</evidence>
<dbReference type="EMBL" id="FWEV01000320">
    <property type="protein sequence ID" value="SLM32489.1"/>
    <property type="molecule type" value="Genomic_DNA"/>
</dbReference>
<keyword evidence="9" id="KW-1185">Reference proteome</keyword>
<comment type="similarity">
    <text evidence="2">Belongs to the methyl-accepting chemotaxis (MCP) protein family.</text>
</comment>
<dbReference type="Gene3D" id="1.10.287.950">
    <property type="entry name" value="Methyl-accepting chemotaxis protein"/>
    <property type="match status" value="1"/>
</dbReference>
<feature type="region of interest" description="Disordered" evidence="5">
    <location>
        <begin position="381"/>
        <end position="401"/>
    </location>
</feature>
<dbReference type="Gene3D" id="1.10.8.500">
    <property type="entry name" value="HAMP domain in histidine kinase"/>
    <property type="match status" value="1"/>
</dbReference>
<dbReference type="GO" id="GO:0006935">
    <property type="term" value="P:chemotaxis"/>
    <property type="evidence" value="ECO:0007669"/>
    <property type="project" value="InterPro"/>
</dbReference>
<dbReference type="GO" id="GO:0004888">
    <property type="term" value="F:transmembrane signaling receptor activity"/>
    <property type="evidence" value="ECO:0007669"/>
    <property type="project" value="InterPro"/>
</dbReference>
<feature type="coiled-coil region" evidence="4">
    <location>
        <begin position="315"/>
        <end position="342"/>
    </location>
</feature>
<evidence type="ECO:0000256" key="5">
    <source>
        <dbReference type="SAM" id="MobiDB-lite"/>
    </source>
</evidence>
<feature type="domain" description="Methyl-accepting transducer" evidence="7">
    <location>
        <begin position="345"/>
        <end position="585"/>
    </location>
</feature>
<dbReference type="SUPFAM" id="SSF58104">
    <property type="entry name" value="Methyl-accepting chemotaxis protein (MCP) signaling domain"/>
    <property type="match status" value="1"/>
</dbReference>
<dbReference type="GO" id="GO:0007165">
    <property type="term" value="P:signal transduction"/>
    <property type="evidence" value="ECO:0007669"/>
    <property type="project" value="UniProtKB-KW"/>
</dbReference>
<feature type="transmembrane region" description="Helical" evidence="6">
    <location>
        <begin position="260"/>
        <end position="284"/>
    </location>
</feature>
<evidence type="ECO:0000256" key="2">
    <source>
        <dbReference type="ARBA" id="ARBA00029447"/>
    </source>
</evidence>
<accession>A0A1W1HJ34</accession>
<dbReference type="PROSITE" id="PS50111">
    <property type="entry name" value="CHEMOTAXIS_TRANSDUC_2"/>
    <property type="match status" value="1"/>
</dbReference>
<keyword evidence="1 3" id="KW-0807">Transducer</keyword>
<keyword evidence="4" id="KW-0175">Coiled coil</keyword>
<reference evidence="8 9" key="1">
    <citation type="submission" date="2017-03" db="EMBL/GenBank/DDBJ databases">
        <authorList>
            <person name="Afonso C.L."/>
            <person name="Miller P.J."/>
            <person name="Scott M.A."/>
            <person name="Spackman E."/>
            <person name="Goraichik I."/>
            <person name="Dimitrov K.M."/>
            <person name="Suarez D.L."/>
            <person name="Swayne D.E."/>
        </authorList>
    </citation>
    <scope>NUCLEOTIDE SEQUENCE [LARGE SCALE GENOMIC DNA]</scope>
    <source>
        <strain evidence="8">PRJEB14757</strain>
    </source>
</reference>
<keyword evidence="6" id="KW-0812">Transmembrane</keyword>
<dbReference type="Proteomes" id="UP000191931">
    <property type="component" value="Unassembled WGS sequence"/>
</dbReference>
<dbReference type="InterPro" id="IPR004089">
    <property type="entry name" value="MCPsignal_dom"/>
</dbReference>
<sequence length="675" mass="74777">MDDSNISACMDSGRESVQFEEETANNEIITGGHKSFLTLGMKLVVVVGLVSSLCIGLLVFVNWNANRDISVKIEGVTALRDGLSQHLRNEIVNLQDKYLQIPQYFEVNPTKDILTWIDSNYPDKSEQFLKGRSQYASLFSRTQKRDISKGKFITHIMNDSLIVVQGLMDEHDNFMDSVKMIQLPCADPQKERSKVNAEIDRLSNSDSKENLTKTIASLTGMLADEAIEAEKVRNEIVQFVNKIVTEDLDIKKFRQQKERLTFFIAMTTIIVNLMVLYLVTWFVIEKPLRTLAQVISRIQKGQKTEIPFKNRFDKVGVLARTVQGFKEALENLKNEGDRKHEEQKMVKGLIALMTEMIHSLGSKSKNMAEAASTLHDLAISTESQSSQVNDSANHTAANTDAVSEAAGRLQISVENIGSQIKTQNDLVEKMISVTEESMTDIDALDKASTEIASIIKIVRDISGQTKLLALNANIEAARSDSGGNGFSVVASEIRTLSNQTETATGDISEKILAIQQASHNIIDSIKSMKERISSLSQAGKRIEITMSEQKQATADIVRNADMTACETQDVSGRIQEVKSAAEQTRILSGRVEEESRNLLDGLDDLLGNAMQKLSIIGMDSNSLLCVRRNSGKNDAIKESNKQQKGFGSKKDTLRTMGTKRCDSINPEIATEKKAA</sequence>
<proteinExistence type="inferred from homology"/>
<dbReference type="AlphaFoldDB" id="A0A1W1HJ34"/>
<evidence type="ECO:0000256" key="6">
    <source>
        <dbReference type="SAM" id="Phobius"/>
    </source>
</evidence>
<feature type="transmembrane region" description="Helical" evidence="6">
    <location>
        <begin position="43"/>
        <end position="63"/>
    </location>
</feature>
<keyword evidence="6" id="KW-1133">Transmembrane helix</keyword>
<name>A0A1W1HJ34_9BACT</name>
<evidence type="ECO:0000256" key="1">
    <source>
        <dbReference type="ARBA" id="ARBA00023224"/>
    </source>
</evidence>
<evidence type="ECO:0000256" key="4">
    <source>
        <dbReference type="SAM" id="Coils"/>
    </source>
</evidence>
<evidence type="ECO:0000259" key="7">
    <source>
        <dbReference type="PROSITE" id="PS50111"/>
    </source>
</evidence>
<organism evidence="8 9">
    <name type="scientific">Desulfamplus magnetovallimortis</name>
    <dbReference type="NCBI Taxonomy" id="1246637"/>
    <lineage>
        <taxon>Bacteria</taxon>
        <taxon>Pseudomonadati</taxon>
        <taxon>Thermodesulfobacteriota</taxon>
        <taxon>Desulfobacteria</taxon>
        <taxon>Desulfobacterales</taxon>
        <taxon>Desulfobacteraceae</taxon>
        <taxon>Desulfamplus</taxon>
    </lineage>
</organism>
<evidence type="ECO:0000313" key="8">
    <source>
        <dbReference type="EMBL" id="SLM32489.1"/>
    </source>
</evidence>
<dbReference type="RefSeq" id="WP_186441176.1">
    <property type="nucleotide sequence ID" value="NZ_LT828543.1"/>
</dbReference>
<dbReference type="SMART" id="SM00283">
    <property type="entry name" value="MA"/>
    <property type="match status" value="1"/>
</dbReference>
<dbReference type="PRINTS" id="PR00260">
    <property type="entry name" value="CHEMTRNSDUCR"/>
</dbReference>